<evidence type="ECO:0000313" key="2">
    <source>
        <dbReference type="Proteomes" id="UP001154322"/>
    </source>
</evidence>
<reference evidence="1" key="1">
    <citation type="submission" date="2022-06" db="EMBL/GenBank/DDBJ databases">
        <authorList>
            <person name="Dietemann V."/>
            <person name="Ory F."/>
            <person name="Dainat B."/>
            <person name="Oberhansli S."/>
        </authorList>
    </citation>
    <scope>NUCLEOTIDE SEQUENCE</scope>
    <source>
        <strain evidence="1">Ena-SAMPLE-TAB-26-04-2022-14:26:32:270-5432</strain>
    </source>
</reference>
<dbReference type="RefSeq" id="WP_261948924.1">
    <property type="nucleotide sequence ID" value="NZ_CALYLO010000016.1"/>
</dbReference>
<gene>
    <name evidence="1" type="ORF">WJ0W_006642</name>
</gene>
<keyword evidence="2" id="KW-1185">Reference proteome</keyword>
<evidence type="ECO:0000313" key="1">
    <source>
        <dbReference type="EMBL" id="CAH8249457.1"/>
    </source>
</evidence>
<sequence>MKVEFDFNLLRWIIGYWMLGFGARRQHAFYIGPFALCLTAGGTGMSNGPVYKNSEVIGNYSDYWLLAIKQMKEHGAIDTQQQRSLNRKVKNWWYDKMKELEGLRDV</sequence>
<dbReference type="EMBL" id="CALYLO010000016">
    <property type="protein sequence ID" value="CAH8249457.1"/>
    <property type="molecule type" value="Genomic_DNA"/>
</dbReference>
<proteinExistence type="predicted"/>
<dbReference type="Proteomes" id="UP001154322">
    <property type="component" value="Unassembled WGS sequence"/>
</dbReference>
<organism evidence="1 2">
    <name type="scientific">Paenibacillus melissococcoides</name>
    <dbReference type="NCBI Taxonomy" id="2912268"/>
    <lineage>
        <taxon>Bacteria</taxon>
        <taxon>Bacillati</taxon>
        <taxon>Bacillota</taxon>
        <taxon>Bacilli</taxon>
        <taxon>Bacillales</taxon>
        <taxon>Paenibacillaceae</taxon>
        <taxon>Paenibacillus</taxon>
    </lineage>
</organism>
<accession>A0ABN8UIK7</accession>
<name>A0ABN8UIK7_9BACL</name>
<protein>
    <submittedName>
        <fullName evidence="1">Uncharacterized protein</fullName>
    </submittedName>
</protein>
<comment type="caution">
    <text evidence="1">The sequence shown here is derived from an EMBL/GenBank/DDBJ whole genome shotgun (WGS) entry which is preliminary data.</text>
</comment>